<keyword evidence="5 9" id="KW-0812">Transmembrane</keyword>
<feature type="transmembrane region" description="Helical" evidence="9">
    <location>
        <begin position="6"/>
        <end position="28"/>
    </location>
</feature>
<comment type="similarity">
    <text evidence="2 9">Belongs to the complex I subunit 3 family.</text>
</comment>
<dbReference type="Gene3D" id="1.20.58.1610">
    <property type="entry name" value="NADH:ubiquinone/plastoquinone oxidoreductase, chain 3"/>
    <property type="match status" value="1"/>
</dbReference>
<keyword evidence="6 9" id="KW-1133">Transmembrane helix</keyword>
<dbReference type="GO" id="GO:0008137">
    <property type="term" value="F:NADH dehydrogenase (ubiquinone) activity"/>
    <property type="evidence" value="ECO:0007669"/>
    <property type="project" value="UniProtKB-UniRule"/>
</dbReference>
<evidence type="ECO:0000256" key="4">
    <source>
        <dbReference type="ARBA" id="ARBA00022448"/>
    </source>
</evidence>
<dbReference type="InterPro" id="IPR038430">
    <property type="entry name" value="NDAH_ubi_oxred_su3_sf"/>
</dbReference>
<dbReference type="PANTHER" id="PTHR11058:SF9">
    <property type="entry name" value="NADH-UBIQUINONE OXIDOREDUCTASE CHAIN 3"/>
    <property type="match status" value="1"/>
</dbReference>
<dbReference type="RefSeq" id="YP_008475286.1">
    <property type="nucleotide sequence ID" value="NC_022175.1"/>
</dbReference>
<evidence type="ECO:0000256" key="8">
    <source>
        <dbReference type="ARBA" id="ARBA00049551"/>
    </source>
</evidence>
<dbReference type="GeneID" id="16695339"/>
<keyword evidence="9" id="KW-0249">Electron transport</keyword>
<keyword evidence="9" id="KW-0520">NAD</keyword>
<dbReference type="PANTHER" id="PTHR11058">
    <property type="entry name" value="NADH-UBIQUINONE OXIDOREDUCTASE CHAIN 3"/>
    <property type="match status" value="1"/>
</dbReference>
<proteinExistence type="inferred from homology"/>
<feature type="transmembrane region" description="Helical" evidence="9">
    <location>
        <begin position="60"/>
        <end position="78"/>
    </location>
</feature>
<accession>S5TFG5</accession>
<keyword evidence="9" id="KW-1278">Translocase</keyword>
<evidence type="ECO:0000256" key="7">
    <source>
        <dbReference type="ARBA" id="ARBA00023136"/>
    </source>
</evidence>
<comment type="catalytic activity">
    <reaction evidence="8 9">
        <text>a ubiquinone + NADH + 5 H(+)(in) = a ubiquinol + NAD(+) + 4 H(+)(out)</text>
        <dbReference type="Rhea" id="RHEA:29091"/>
        <dbReference type="Rhea" id="RHEA-COMP:9565"/>
        <dbReference type="Rhea" id="RHEA-COMP:9566"/>
        <dbReference type="ChEBI" id="CHEBI:15378"/>
        <dbReference type="ChEBI" id="CHEBI:16389"/>
        <dbReference type="ChEBI" id="CHEBI:17976"/>
        <dbReference type="ChEBI" id="CHEBI:57540"/>
        <dbReference type="ChEBI" id="CHEBI:57945"/>
        <dbReference type="EC" id="7.1.1.2"/>
    </reaction>
</comment>
<feature type="transmembrane region" description="Helical" evidence="9">
    <location>
        <begin position="90"/>
        <end position="110"/>
    </location>
</feature>
<name>S5TFG5_9ASCO</name>
<dbReference type="AlphaFoldDB" id="S5TFG5"/>
<keyword evidence="9 10" id="KW-0496">Mitochondrion</keyword>
<keyword evidence="9" id="KW-0679">Respiratory chain</keyword>
<organism evidence="10">
    <name type="scientific">[Candida] norvegica</name>
    <dbReference type="NCBI Taxonomy" id="49330"/>
    <lineage>
        <taxon>Eukaryota</taxon>
        <taxon>Fungi</taxon>
        <taxon>Dikarya</taxon>
        <taxon>Ascomycota</taxon>
        <taxon>Saccharomycotina</taxon>
        <taxon>Saccharomycetes</taxon>
        <taxon>Phaffomycetales</taxon>
        <taxon>Phaffomycetaceae</taxon>
        <taxon>Barnettozyma</taxon>
        <taxon>Barnettozyma/Candida clade</taxon>
    </lineage>
</organism>
<evidence type="ECO:0000256" key="2">
    <source>
        <dbReference type="ARBA" id="ARBA00008472"/>
    </source>
</evidence>
<dbReference type="Pfam" id="PF00507">
    <property type="entry name" value="Oxidored_q4"/>
    <property type="match status" value="1"/>
</dbReference>
<comment type="subcellular location">
    <subcellularLocation>
        <location evidence="1">Membrane</location>
    </subcellularLocation>
    <subcellularLocation>
        <location evidence="9">Mitochondrion membrane</location>
        <topology evidence="9">Multi-pass membrane protein</topology>
    </subcellularLocation>
</comment>
<sequence>MFNINSIKFYMILVPIISILLIIINYLITNKSDNNISKTGPYECGFYSFRQSRTTYSIKFILIAILFLPFDLELTSILPYTLTIYNTNIYGLYILLYFLLPLIIGFIIEINNKAIYINKLFIRNNKLNNSFYTINNSSDYARDINTNNIINK</sequence>
<evidence type="ECO:0000256" key="3">
    <source>
        <dbReference type="ARBA" id="ARBA00021007"/>
    </source>
</evidence>
<reference evidence="10" key="1">
    <citation type="submission" date="2013-05" db="EMBL/GenBank/DDBJ databases">
        <authorList>
            <person name="Hegedusova E."/>
            <person name="Zemanova J."/>
            <person name="Brejova B."/>
            <person name="Nosek J."/>
        </authorList>
    </citation>
    <scope>NUCLEOTIDE SEQUENCE</scope>
    <source>
        <strain evidence="10">CBS 2874</strain>
    </source>
</reference>
<evidence type="ECO:0000256" key="9">
    <source>
        <dbReference type="RuleBase" id="RU003640"/>
    </source>
</evidence>
<dbReference type="GO" id="GO:0031966">
    <property type="term" value="C:mitochondrial membrane"/>
    <property type="evidence" value="ECO:0007669"/>
    <property type="project" value="UniProtKB-SubCell"/>
</dbReference>
<evidence type="ECO:0000256" key="6">
    <source>
        <dbReference type="ARBA" id="ARBA00022989"/>
    </source>
</evidence>
<dbReference type="EC" id="7.1.1.2" evidence="9"/>
<geneLocation type="mitochondrion" evidence="10"/>
<keyword evidence="4 9" id="KW-0813">Transport</keyword>
<keyword evidence="7 9" id="KW-0472">Membrane</keyword>
<evidence type="ECO:0000256" key="1">
    <source>
        <dbReference type="ARBA" id="ARBA00004370"/>
    </source>
</evidence>
<evidence type="ECO:0000313" key="10">
    <source>
        <dbReference type="EMBL" id="AGS44609.1"/>
    </source>
</evidence>
<gene>
    <name evidence="10" type="primary">nad3</name>
</gene>
<comment type="function">
    <text evidence="9">Core subunit of the mitochondrial membrane respiratory chain NADH dehydrogenase (Complex I) which catalyzes electron transfer from NADH through the respiratory chain, using ubiquinone as an electron acceptor. Essential for the catalytic activity of complex I.</text>
</comment>
<dbReference type="InterPro" id="IPR000440">
    <property type="entry name" value="NADH_UbQ/plastoQ_OxRdtase_su3"/>
</dbReference>
<dbReference type="GO" id="GO:0030964">
    <property type="term" value="C:NADH dehydrogenase complex"/>
    <property type="evidence" value="ECO:0007669"/>
    <property type="project" value="TreeGrafter"/>
</dbReference>
<keyword evidence="9" id="KW-0830">Ubiquinone</keyword>
<protein>
    <recommendedName>
        <fullName evidence="3 9">NADH-ubiquinone oxidoreductase chain 3</fullName>
        <ecNumber evidence="9">7.1.1.2</ecNumber>
    </recommendedName>
</protein>
<evidence type="ECO:0000256" key="5">
    <source>
        <dbReference type="ARBA" id="ARBA00022692"/>
    </source>
</evidence>
<dbReference type="EMBL" id="KF017573">
    <property type="protein sequence ID" value="AGS44609.1"/>
    <property type="molecule type" value="Genomic_DNA"/>
</dbReference>